<dbReference type="InterPro" id="IPR015867">
    <property type="entry name" value="N-reg_PII/ATP_PRibTrfase_C"/>
</dbReference>
<feature type="binding site" evidence="5">
    <location>
        <position position="113"/>
    </location>
    <ligand>
        <name>a divalent metal cation</name>
        <dbReference type="ChEBI" id="CHEBI:60240"/>
        <label>1</label>
    </ligand>
</feature>
<evidence type="ECO:0000256" key="5">
    <source>
        <dbReference type="PIRSR" id="PIRSR602678-1"/>
    </source>
</evidence>
<dbReference type="FunFam" id="3.40.1390.30:FF:000001">
    <property type="entry name" value="GTP cyclohydrolase 1 type 2"/>
    <property type="match status" value="1"/>
</dbReference>
<keyword evidence="7" id="KW-1185">Reference proteome</keyword>
<proteinExistence type="inferred from homology"/>
<reference evidence="6 7" key="1">
    <citation type="submission" date="2018-03" db="EMBL/GenBank/DDBJ databases">
        <title>Alkalicoccus saliphilus sp. nov., isolated from a mineral pool.</title>
        <authorList>
            <person name="Zhao B."/>
        </authorList>
    </citation>
    <scope>NUCLEOTIDE SEQUENCE [LARGE SCALE GENOMIC DNA]</scope>
    <source>
        <strain evidence="6 7">6AG</strain>
    </source>
</reference>
<accession>A0A2T4UAV9</accession>
<comment type="similarity">
    <text evidence="1 4">Belongs to the GTP cyclohydrolase I type 2/NIF3 family.</text>
</comment>
<dbReference type="PANTHER" id="PTHR13799">
    <property type="entry name" value="NGG1 INTERACTING FACTOR 3"/>
    <property type="match status" value="1"/>
</dbReference>
<feature type="binding site" evidence="5">
    <location>
        <position position="342"/>
    </location>
    <ligand>
        <name>a divalent metal cation</name>
        <dbReference type="ChEBI" id="CHEBI:60240"/>
        <label>1</label>
    </ligand>
</feature>
<dbReference type="OrthoDB" id="9792792at2"/>
<dbReference type="NCBIfam" id="TIGR00486">
    <property type="entry name" value="YbgI_SA1388"/>
    <property type="match status" value="1"/>
</dbReference>
<dbReference type="EMBL" id="PZJJ01000001">
    <property type="protein sequence ID" value="PTL40531.1"/>
    <property type="molecule type" value="Genomic_DNA"/>
</dbReference>
<evidence type="ECO:0000256" key="2">
    <source>
        <dbReference type="ARBA" id="ARBA00022112"/>
    </source>
</evidence>
<dbReference type="SUPFAM" id="SSF102705">
    <property type="entry name" value="NIF3 (NGG1p interacting factor 3)-like"/>
    <property type="match status" value="1"/>
</dbReference>
<evidence type="ECO:0000313" key="7">
    <source>
        <dbReference type="Proteomes" id="UP000240509"/>
    </source>
</evidence>
<dbReference type="Proteomes" id="UP000240509">
    <property type="component" value="Unassembled WGS sequence"/>
</dbReference>
<dbReference type="PANTHER" id="PTHR13799:SF14">
    <property type="entry name" value="GTP CYCLOHYDROLASE 1 TYPE 2 HOMOLOG"/>
    <property type="match status" value="1"/>
</dbReference>
<dbReference type="Gene3D" id="3.40.1390.30">
    <property type="entry name" value="NIF3 (NGG1p interacting factor 3)-like"/>
    <property type="match status" value="1"/>
</dbReference>
<evidence type="ECO:0000256" key="3">
    <source>
        <dbReference type="ARBA" id="ARBA00022723"/>
    </source>
</evidence>
<keyword evidence="3 4" id="KW-0479">Metal-binding</keyword>
<feature type="binding site" evidence="5">
    <location>
        <position position="75"/>
    </location>
    <ligand>
        <name>a divalent metal cation</name>
        <dbReference type="ChEBI" id="CHEBI:60240"/>
        <label>1</label>
    </ligand>
</feature>
<evidence type="ECO:0000256" key="1">
    <source>
        <dbReference type="ARBA" id="ARBA00006964"/>
    </source>
</evidence>
<protein>
    <recommendedName>
        <fullName evidence="2 4">GTP cyclohydrolase 1 type 2 homolog</fullName>
    </recommendedName>
</protein>
<dbReference type="FunFam" id="3.30.70.120:FF:000006">
    <property type="entry name" value="GTP cyclohydrolase 1 type 2 homolog"/>
    <property type="match status" value="1"/>
</dbReference>
<dbReference type="Pfam" id="PF01784">
    <property type="entry name" value="DUF34_NIF3"/>
    <property type="match status" value="1"/>
</dbReference>
<dbReference type="GO" id="GO:0046872">
    <property type="term" value="F:metal ion binding"/>
    <property type="evidence" value="ECO:0007669"/>
    <property type="project" value="UniProtKB-UniRule"/>
</dbReference>
<dbReference type="InterPro" id="IPR017221">
    <property type="entry name" value="DUF34/NIF3_bac"/>
</dbReference>
<dbReference type="AlphaFoldDB" id="A0A2T4UAV9"/>
<dbReference type="Gene3D" id="3.30.70.120">
    <property type="match status" value="1"/>
</dbReference>
<feature type="binding site" evidence="5">
    <location>
        <position position="339"/>
    </location>
    <ligand>
        <name>a divalent metal cation</name>
        <dbReference type="ChEBI" id="CHEBI:60240"/>
        <label>1</label>
    </ligand>
</feature>
<evidence type="ECO:0000313" key="6">
    <source>
        <dbReference type="EMBL" id="PTL40531.1"/>
    </source>
</evidence>
<dbReference type="InterPro" id="IPR002678">
    <property type="entry name" value="DUF34/NIF3"/>
</dbReference>
<dbReference type="RefSeq" id="WP_107583101.1">
    <property type="nucleotide sequence ID" value="NZ_PZJJ01000001.1"/>
</dbReference>
<dbReference type="PIRSF" id="PIRSF037489">
    <property type="entry name" value="UCP037489_NIF3_YqfO"/>
    <property type="match status" value="1"/>
</dbReference>
<evidence type="ECO:0000256" key="4">
    <source>
        <dbReference type="PIRNR" id="PIRNR037489"/>
    </source>
</evidence>
<dbReference type="GO" id="GO:0005737">
    <property type="term" value="C:cytoplasm"/>
    <property type="evidence" value="ECO:0007669"/>
    <property type="project" value="TreeGrafter"/>
</dbReference>
<name>A0A2T4UAV9_9BACI</name>
<gene>
    <name evidence="6" type="ORF">C6Y45_01090</name>
</gene>
<comment type="caution">
    <text evidence="6">The sequence shown here is derived from an EMBL/GenBank/DDBJ whole genome shotgun (WGS) entry which is preliminary data.</text>
</comment>
<sequence length="379" mass="41602">MAGGGIVLKQAHAQTIIQAFEKYSPKHLAVEGDKIGLQVGSLQKPVRKVMVTLDVLEPVVDEAVEAEVDLIIAHHPLLFRPIKVLNTDTAYGRTVEKLIKHDITVYAAHTNLDVTEGGVNDLMADALQLENTEVLVPLFEDTLKKLSVFVPVDHADDLREALGNAGAGHIGNYTHCSFSTEGRGAFRPEAGADPFIGEPGKLERPAEEKVETLFYASEEKKVLQAVKKAHPYEEVAYDIFDMAVPGRKQGLGRIGRLPEKTTLNDFAEKVKKAFGVEGLRVVGDGSAEVEKVAVLGGDGNKYAMTALHKGADVYVTGDLYFHVAHDAWMEGLMMIDPGHHVEQIMKQDTADRLNNFVKEEKWETEVIVSAVNTDPFRFV</sequence>
<dbReference type="InterPro" id="IPR036069">
    <property type="entry name" value="DUF34/NIF3_sf"/>
</dbReference>
<organism evidence="6 7">
    <name type="scientific">Alkalicoccus saliphilus</name>
    <dbReference type="NCBI Taxonomy" id="200989"/>
    <lineage>
        <taxon>Bacteria</taxon>
        <taxon>Bacillati</taxon>
        <taxon>Bacillota</taxon>
        <taxon>Bacilli</taxon>
        <taxon>Bacillales</taxon>
        <taxon>Bacillaceae</taxon>
        <taxon>Alkalicoccus</taxon>
    </lineage>
</organism>
<feature type="binding site" evidence="5">
    <location>
        <position position="74"/>
    </location>
    <ligand>
        <name>a divalent metal cation</name>
        <dbReference type="ChEBI" id="CHEBI:60240"/>
        <label>1</label>
    </ligand>
</feature>